<proteinExistence type="predicted"/>
<comment type="caution">
    <text evidence="1">The sequence shown here is derived from an EMBL/GenBank/DDBJ whole genome shotgun (WGS) entry which is preliminary data.</text>
</comment>
<evidence type="ECO:0000313" key="2">
    <source>
        <dbReference type="Proteomes" id="UP000186955"/>
    </source>
</evidence>
<dbReference type="Proteomes" id="UP000186955">
    <property type="component" value="Unassembled WGS sequence"/>
</dbReference>
<sequence length="69" mass="7299">MLRVGSWLYGKKPANASTQSLDSLAELKDSATFILNDDVDSAEAGLAKGTSTFHNVRVSGIGDDVAQEE</sequence>
<organism evidence="1 2">
    <name type="scientific">Penicillium subrubescens</name>
    <dbReference type="NCBI Taxonomy" id="1316194"/>
    <lineage>
        <taxon>Eukaryota</taxon>
        <taxon>Fungi</taxon>
        <taxon>Dikarya</taxon>
        <taxon>Ascomycota</taxon>
        <taxon>Pezizomycotina</taxon>
        <taxon>Eurotiomycetes</taxon>
        <taxon>Eurotiomycetidae</taxon>
        <taxon>Eurotiales</taxon>
        <taxon>Aspergillaceae</taxon>
        <taxon>Penicillium</taxon>
    </lineage>
</organism>
<gene>
    <name evidence="1" type="ORF">PENSUB_14172</name>
</gene>
<dbReference type="AlphaFoldDB" id="A0A1Q5UPJ8"/>
<evidence type="ECO:0000313" key="1">
    <source>
        <dbReference type="EMBL" id="OKP14393.1"/>
    </source>
</evidence>
<keyword evidence="2" id="KW-1185">Reference proteome</keyword>
<dbReference type="EMBL" id="MNBE01000099">
    <property type="protein sequence ID" value="OKP14393.1"/>
    <property type="molecule type" value="Genomic_DNA"/>
</dbReference>
<protein>
    <submittedName>
        <fullName evidence="1">Mitochondrial outer membrane protein iml2</fullName>
    </submittedName>
</protein>
<accession>A0A1Q5UPJ8</accession>
<reference evidence="1 2" key="1">
    <citation type="submission" date="2016-10" db="EMBL/GenBank/DDBJ databases">
        <title>Genome sequence of the ascomycete fungus Penicillium subrubescens.</title>
        <authorList>
            <person name="De Vries R.P."/>
            <person name="Peng M."/>
            <person name="Dilokpimol A."/>
            <person name="Hilden K."/>
            <person name="Makela M.R."/>
            <person name="Grigoriev I."/>
            <person name="Riley R."/>
            <person name="Granchi Z."/>
        </authorList>
    </citation>
    <scope>NUCLEOTIDE SEQUENCE [LARGE SCALE GENOMIC DNA]</scope>
    <source>
        <strain evidence="1 2">CBS 132785</strain>
    </source>
</reference>
<name>A0A1Q5UPJ8_9EURO</name>